<dbReference type="EMBL" id="LUGH01000073">
    <property type="protein sequence ID" value="OBZ89892.1"/>
    <property type="molecule type" value="Genomic_DNA"/>
</dbReference>
<accession>A0A1C7NL97</accession>
<dbReference type="Gene3D" id="2.40.50.140">
    <property type="entry name" value="Nucleic acid-binding proteins"/>
    <property type="match status" value="1"/>
</dbReference>
<comment type="caution">
    <text evidence="6">The sequence shown here is derived from an EMBL/GenBank/DDBJ whole genome shotgun (WGS) entry which is preliminary data.</text>
</comment>
<evidence type="ECO:0000259" key="5">
    <source>
        <dbReference type="Pfam" id="PF10451"/>
    </source>
</evidence>
<keyword evidence="3" id="KW-0779">Telomere</keyword>
<dbReference type="AlphaFoldDB" id="A0A1C7NL97"/>
<dbReference type="OrthoDB" id="2286700at2759"/>
<comment type="subcellular location">
    <subcellularLocation>
        <location evidence="1">Chromosome</location>
        <location evidence="1">Telomere</location>
    </subcellularLocation>
</comment>
<dbReference type="InParanoid" id="A0A1C7NL97"/>
<dbReference type="InterPro" id="IPR018856">
    <property type="entry name" value="Stn1_N"/>
</dbReference>
<protein>
    <recommendedName>
        <fullName evidence="5">CST complex subunit Stn1 N-terminal domain-containing protein</fullName>
    </recommendedName>
</protein>
<reference evidence="6 7" key="1">
    <citation type="submission" date="2016-03" db="EMBL/GenBank/DDBJ databases">
        <title>Choanephora cucurbitarum.</title>
        <authorList>
            <person name="Min B."/>
            <person name="Park H."/>
            <person name="Park J.-H."/>
            <person name="Shin H.-D."/>
            <person name="Choi I.-G."/>
        </authorList>
    </citation>
    <scope>NUCLEOTIDE SEQUENCE [LARGE SCALE GENOMIC DNA]</scope>
    <source>
        <strain evidence="6 7">KUS-F28377</strain>
    </source>
</reference>
<dbReference type="InterPro" id="IPR012340">
    <property type="entry name" value="NA-bd_OB-fold"/>
</dbReference>
<organism evidence="6 7">
    <name type="scientific">Choanephora cucurbitarum</name>
    <dbReference type="NCBI Taxonomy" id="101091"/>
    <lineage>
        <taxon>Eukaryota</taxon>
        <taxon>Fungi</taxon>
        <taxon>Fungi incertae sedis</taxon>
        <taxon>Mucoromycota</taxon>
        <taxon>Mucoromycotina</taxon>
        <taxon>Mucoromycetes</taxon>
        <taxon>Mucorales</taxon>
        <taxon>Mucorineae</taxon>
        <taxon>Choanephoraceae</taxon>
        <taxon>Choanephoroideae</taxon>
        <taxon>Choanephora</taxon>
    </lineage>
</organism>
<feature type="compositionally biased region" description="Acidic residues" evidence="4">
    <location>
        <begin position="229"/>
        <end position="238"/>
    </location>
</feature>
<dbReference type="Proteomes" id="UP000093000">
    <property type="component" value="Unassembled WGS sequence"/>
</dbReference>
<name>A0A1C7NL97_9FUNG</name>
<keyword evidence="7" id="KW-1185">Reference proteome</keyword>
<dbReference type="Pfam" id="PF10451">
    <property type="entry name" value="Stn1"/>
    <property type="match status" value="1"/>
</dbReference>
<evidence type="ECO:0000313" key="6">
    <source>
        <dbReference type="EMBL" id="OBZ89892.1"/>
    </source>
</evidence>
<evidence type="ECO:0000256" key="1">
    <source>
        <dbReference type="ARBA" id="ARBA00004574"/>
    </source>
</evidence>
<feature type="region of interest" description="Disordered" evidence="4">
    <location>
        <begin position="203"/>
        <end position="239"/>
    </location>
</feature>
<sequence length="266" mass="30711">MDIFEENLHCHHFLFIKDVVHSAFDPSKECFKTSQTNLNYRKARLNGIVVAQEALTNQNEHHFWIDDGTGVIRVVFSQEILKRADRYTIDIATCLSVFGIVQLYETKEVAIRCGGFKVEEDCLSEIIFWTRALQDRPKHNKCSQPEARNMFYSLSSLPSPKRLMTPHFMESPLRKTPSSQNANTYIWSPDHMFATSTPMRAVQDLSQRRSQLAASDTPTQFRPKQQHSDDDDDFDDEFSSFGDVDLLAIEQQAYGNSKRKWDSSME</sequence>
<proteinExistence type="predicted"/>
<evidence type="ECO:0000256" key="4">
    <source>
        <dbReference type="SAM" id="MobiDB-lite"/>
    </source>
</evidence>
<keyword evidence="2" id="KW-0158">Chromosome</keyword>
<evidence type="ECO:0000256" key="2">
    <source>
        <dbReference type="ARBA" id="ARBA00022454"/>
    </source>
</evidence>
<evidence type="ECO:0000256" key="3">
    <source>
        <dbReference type="ARBA" id="ARBA00022895"/>
    </source>
</evidence>
<feature type="domain" description="CST complex subunit Stn1 N-terminal" evidence="5">
    <location>
        <begin position="40"/>
        <end position="138"/>
    </location>
</feature>
<feature type="compositionally biased region" description="Polar residues" evidence="4">
    <location>
        <begin position="203"/>
        <end position="223"/>
    </location>
</feature>
<dbReference type="GO" id="GO:0000781">
    <property type="term" value="C:chromosome, telomeric region"/>
    <property type="evidence" value="ECO:0007669"/>
    <property type="project" value="UniProtKB-SubCell"/>
</dbReference>
<gene>
    <name evidence="6" type="ORF">A0J61_02055</name>
</gene>
<evidence type="ECO:0000313" key="7">
    <source>
        <dbReference type="Proteomes" id="UP000093000"/>
    </source>
</evidence>